<reference evidence="1 2" key="1">
    <citation type="submission" date="2019-09" db="EMBL/GenBank/DDBJ databases">
        <authorList>
            <person name="Cao W.R."/>
        </authorList>
    </citation>
    <scope>NUCLEOTIDE SEQUENCE [LARGE SCALE GENOMIC DNA]</scope>
    <source>
        <strain evidence="2">a4</strain>
    </source>
</reference>
<organism evidence="1 2">
    <name type="scientific">Tenacibaculum aiptasiae</name>
    <dbReference type="NCBI Taxonomy" id="426481"/>
    <lineage>
        <taxon>Bacteria</taxon>
        <taxon>Pseudomonadati</taxon>
        <taxon>Bacteroidota</taxon>
        <taxon>Flavobacteriia</taxon>
        <taxon>Flavobacteriales</taxon>
        <taxon>Flavobacteriaceae</taxon>
        <taxon>Tenacibaculum</taxon>
    </lineage>
</organism>
<dbReference type="EMBL" id="WAAU01000008">
    <property type="protein sequence ID" value="KAB1159664.1"/>
    <property type="molecule type" value="Genomic_DNA"/>
</dbReference>
<dbReference type="InterPro" id="IPR054207">
    <property type="entry name" value="DUF6913"/>
</dbReference>
<sequence length="170" mass="19702">MISKFKYKSIQKAYNGFVDKNIHKNHKSNLIKKVAILLDNESLVNVMISNLTSKLPFKKENITVLIFREYSKKDEESPLFFSDNDFGFNASLKSDNLKEFVKKEYDLLINYTKTPNLYTNMVTLLSQSDLKAGFANIDDRLYDIVISDEGQNEAILNQELKKYLTILNKI</sequence>
<comment type="caution">
    <text evidence="1">The sequence shown here is derived from an EMBL/GenBank/DDBJ whole genome shotgun (WGS) entry which is preliminary data.</text>
</comment>
<gene>
    <name evidence="1" type="ORF">F7018_04970</name>
</gene>
<dbReference type="Pfam" id="PF21857">
    <property type="entry name" value="DUF6913"/>
    <property type="match status" value="1"/>
</dbReference>
<keyword evidence="2" id="KW-1185">Reference proteome</keyword>
<proteinExistence type="predicted"/>
<evidence type="ECO:0000313" key="2">
    <source>
        <dbReference type="Proteomes" id="UP000467305"/>
    </source>
</evidence>
<dbReference type="Proteomes" id="UP000467305">
    <property type="component" value="Unassembled WGS sequence"/>
</dbReference>
<dbReference type="AlphaFoldDB" id="A0A7J5AQH0"/>
<evidence type="ECO:0000313" key="1">
    <source>
        <dbReference type="EMBL" id="KAB1159664.1"/>
    </source>
</evidence>
<protein>
    <submittedName>
        <fullName evidence="1">Uncharacterized protein</fullName>
    </submittedName>
</protein>
<accession>A0A7J5AQH0</accession>
<dbReference type="OrthoDB" id="1430532at2"/>
<name>A0A7J5AQH0_9FLAO</name>
<dbReference type="RefSeq" id="WP_150898911.1">
    <property type="nucleotide sequence ID" value="NZ_CBDCSN010000003.1"/>
</dbReference>